<protein>
    <submittedName>
        <fullName evidence="1">Uncharacterized protein</fullName>
    </submittedName>
</protein>
<evidence type="ECO:0000313" key="1">
    <source>
        <dbReference type="EMBL" id="KAE8150901.1"/>
    </source>
</evidence>
<dbReference type="Proteomes" id="UP000325780">
    <property type="component" value="Unassembled WGS sequence"/>
</dbReference>
<organism evidence="1 2">
    <name type="scientific">Aspergillus avenaceus</name>
    <dbReference type="NCBI Taxonomy" id="36643"/>
    <lineage>
        <taxon>Eukaryota</taxon>
        <taxon>Fungi</taxon>
        <taxon>Dikarya</taxon>
        <taxon>Ascomycota</taxon>
        <taxon>Pezizomycotina</taxon>
        <taxon>Eurotiomycetes</taxon>
        <taxon>Eurotiomycetidae</taxon>
        <taxon>Eurotiales</taxon>
        <taxon>Aspergillaceae</taxon>
        <taxon>Aspergillus</taxon>
        <taxon>Aspergillus subgen. Circumdati</taxon>
    </lineage>
</organism>
<name>A0A5N6TXV3_ASPAV</name>
<dbReference type="EMBL" id="ML742083">
    <property type="protein sequence ID" value="KAE8150901.1"/>
    <property type="molecule type" value="Genomic_DNA"/>
</dbReference>
<accession>A0A5N6TXV3</accession>
<proteinExistence type="predicted"/>
<gene>
    <name evidence="1" type="ORF">BDV25DRAFT_153658</name>
</gene>
<dbReference type="AlphaFoldDB" id="A0A5N6TXV3"/>
<sequence length="110" mass="12737">MIYPLVSHPLFFPLVTLPVTGDCFSFSFSSLLLFTEIFRWSETNTCRFSISRVSSMGPLVLFPLWFNESLFRLERIHTQVESICLPRGPSTMVSRARSQLFKIRKGLFPK</sequence>
<reference evidence="1 2" key="1">
    <citation type="submission" date="2019-04" db="EMBL/GenBank/DDBJ databases">
        <title>Friends and foes A comparative genomics study of 23 Aspergillus species from section Flavi.</title>
        <authorList>
            <consortium name="DOE Joint Genome Institute"/>
            <person name="Kjaerbolling I."/>
            <person name="Vesth T."/>
            <person name="Frisvad J.C."/>
            <person name="Nybo J.L."/>
            <person name="Theobald S."/>
            <person name="Kildgaard S."/>
            <person name="Isbrandt T."/>
            <person name="Kuo A."/>
            <person name="Sato A."/>
            <person name="Lyhne E.K."/>
            <person name="Kogle M.E."/>
            <person name="Wiebenga A."/>
            <person name="Kun R.S."/>
            <person name="Lubbers R.J."/>
            <person name="Makela M.R."/>
            <person name="Barry K."/>
            <person name="Chovatia M."/>
            <person name="Clum A."/>
            <person name="Daum C."/>
            <person name="Haridas S."/>
            <person name="He G."/>
            <person name="LaButti K."/>
            <person name="Lipzen A."/>
            <person name="Mondo S."/>
            <person name="Riley R."/>
            <person name="Salamov A."/>
            <person name="Simmons B.A."/>
            <person name="Magnuson J.K."/>
            <person name="Henrissat B."/>
            <person name="Mortensen U.H."/>
            <person name="Larsen T.O."/>
            <person name="Devries R.P."/>
            <person name="Grigoriev I.V."/>
            <person name="Machida M."/>
            <person name="Baker S.E."/>
            <person name="Andersen M.R."/>
        </authorList>
    </citation>
    <scope>NUCLEOTIDE SEQUENCE [LARGE SCALE GENOMIC DNA]</scope>
    <source>
        <strain evidence="1 2">IBT 18842</strain>
    </source>
</reference>
<keyword evidence="2" id="KW-1185">Reference proteome</keyword>
<evidence type="ECO:0000313" key="2">
    <source>
        <dbReference type="Proteomes" id="UP000325780"/>
    </source>
</evidence>